<feature type="transmembrane region" description="Helical" evidence="1">
    <location>
        <begin position="120"/>
        <end position="144"/>
    </location>
</feature>
<feature type="transmembrane region" description="Helical" evidence="1">
    <location>
        <begin position="156"/>
        <end position="176"/>
    </location>
</feature>
<dbReference type="AlphaFoldDB" id="A0A5S5CUS5"/>
<comment type="caution">
    <text evidence="2">The sequence shown here is derived from an EMBL/GenBank/DDBJ whole genome shotgun (WGS) entry which is preliminary data.</text>
</comment>
<evidence type="ECO:0000313" key="3">
    <source>
        <dbReference type="Proteomes" id="UP000322499"/>
    </source>
</evidence>
<dbReference type="EMBL" id="VNHW01000009">
    <property type="protein sequence ID" value="TYP86586.1"/>
    <property type="molecule type" value="Genomic_DNA"/>
</dbReference>
<evidence type="ECO:0000313" key="2">
    <source>
        <dbReference type="EMBL" id="TYP86586.1"/>
    </source>
</evidence>
<evidence type="ECO:0008006" key="4">
    <source>
        <dbReference type="Google" id="ProtNLM"/>
    </source>
</evidence>
<name>A0A5S5CUS5_9ACTN</name>
<keyword evidence="3" id="KW-1185">Reference proteome</keyword>
<organism evidence="2 3">
    <name type="scientific">Blastococcus xanthinilyticus</name>
    <dbReference type="NCBI Taxonomy" id="1564164"/>
    <lineage>
        <taxon>Bacteria</taxon>
        <taxon>Bacillati</taxon>
        <taxon>Actinomycetota</taxon>
        <taxon>Actinomycetes</taxon>
        <taxon>Geodermatophilales</taxon>
        <taxon>Geodermatophilaceae</taxon>
        <taxon>Blastococcus</taxon>
    </lineage>
</organism>
<keyword evidence="1" id="KW-0472">Membrane</keyword>
<dbReference type="RefSeq" id="WP_166533945.1">
    <property type="nucleotide sequence ID" value="NZ_VNHW01000009.1"/>
</dbReference>
<protein>
    <recommendedName>
        <fullName evidence="4">ABC-2 type transport system permease protein</fullName>
    </recommendedName>
</protein>
<feature type="transmembrane region" description="Helical" evidence="1">
    <location>
        <begin position="188"/>
        <end position="209"/>
    </location>
</feature>
<feature type="transmembrane region" description="Helical" evidence="1">
    <location>
        <begin position="68"/>
        <end position="89"/>
    </location>
</feature>
<proteinExistence type="predicted"/>
<keyword evidence="1" id="KW-1133">Transmembrane helix</keyword>
<dbReference type="Proteomes" id="UP000322499">
    <property type="component" value="Unassembled WGS sequence"/>
</dbReference>
<feature type="transmembrane region" description="Helical" evidence="1">
    <location>
        <begin position="42"/>
        <end position="62"/>
    </location>
</feature>
<gene>
    <name evidence="2" type="ORF">BD833_109191</name>
</gene>
<reference evidence="2 3" key="1">
    <citation type="submission" date="2019-07" db="EMBL/GenBank/DDBJ databases">
        <title>Genomic Encyclopedia of Archaeal and Bacterial Type Strains, Phase II (KMG-II): from individual species to whole genera.</title>
        <authorList>
            <person name="Goeker M."/>
        </authorList>
    </citation>
    <scope>NUCLEOTIDE SEQUENCE [LARGE SCALE GENOMIC DNA]</scope>
    <source>
        <strain evidence="2 3">DSM 46842</strain>
    </source>
</reference>
<sequence length="253" mass="25432">MTDVLSLAAPRTDVPVRRTAPSLPALVGLEMRKSLSTRSGKSLAAAAVLAGPAGMALLGLAGDQFPHYAGPLAVVGVMTGLLLLALGVLSTGGEWTHRTAQTTFLLVPHRGRVLAAKAGAVAVLGVLLAGAAAALSMLVLLGIAPPDVSWDGAVRALVAVLGAGAAFAVAGAGVGAATGNTAAALTGLYLLILGAMQIVRLWNHTVAVWVDPVDATLELGMGTELTRPIVVLAGWVVVASVAGWVLTRRRQVG</sequence>
<keyword evidence="1" id="KW-0812">Transmembrane</keyword>
<accession>A0A5S5CUS5</accession>
<feature type="transmembrane region" description="Helical" evidence="1">
    <location>
        <begin position="229"/>
        <end position="247"/>
    </location>
</feature>
<evidence type="ECO:0000256" key="1">
    <source>
        <dbReference type="SAM" id="Phobius"/>
    </source>
</evidence>